<feature type="domain" description="AAA+ ATPase" evidence="1">
    <location>
        <begin position="35"/>
        <end position="177"/>
    </location>
</feature>
<evidence type="ECO:0000313" key="2">
    <source>
        <dbReference type="EMBL" id="SEV95919.1"/>
    </source>
</evidence>
<gene>
    <name evidence="2" type="ORF">SAMN05192557_1006</name>
</gene>
<dbReference type="InterPro" id="IPR041628">
    <property type="entry name" value="ChlI/MoxR_AAA_lid"/>
</dbReference>
<accession>A0A662Z670</accession>
<evidence type="ECO:0000259" key="1">
    <source>
        <dbReference type="SMART" id="SM00382"/>
    </source>
</evidence>
<proteinExistence type="predicted"/>
<dbReference type="CDD" id="cd00009">
    <property type="entry name" value="AAA"/>
    <property type="match status" value="1"/>
</dbReference>
<reference evidence="2 3" key="1">
    <citation type="submission" date="2016-10" db="EMBL/GenBank/DDBJ databases">
        <authorList>
            <person name="Varghese N."/>
            <person name="Submissions S."/>
        </authorList>
    </citation>
    <scope>NUCLEOTIDE SEQUENCE [LARGE SCALE GENOMIC DNA]</scope>
    <source>
        <strain evidence="2 3">IBRC-M10081</strain>
    </source>
</reference>
<dbReference type="InterPro" id="IPR050764">
    <property type="entry name" value="CbbQ/NirQ/NorQ/GpvN"/>
</dbReference>
<dbReference type="PIRSF" id="PIRSF002849">
    <property type="entry name" value="AAA_ATPase_chaperone_MoxR_prd"/>
    <property type="match status" value="1"/>
</dbReference>
<dbReference type="InterPro" id="IPR011703">
    <property type="entry name" value="ATPase_AAA-3"/>
</dbReference>
<dbReference type="PANTHER" id="PTHR42759:SF5">
    <property type="entry name" value="METHANOL DEHYDROGENASE REGULATOR"/>
    <property type="match status" value="1"/>
</dbReference>
<name>A0A662Z670_9STAP</name>
<dbReference type="AlphaFoldDB" id="A0A662Z670"/>
<dbReference type="GO" id="GO:0016887">
    <property type="term" value="F:ATP hydrolysis activity"/>
    <property type="evidence" value="ECO:0007669"/>
    <property type="project" value="InterPro"/>
</dbReference>
<dbReference type="Gene3D" id="1.10.8.80">
    <property type="entry name" value="Magnesium chelatase subunit I, C-Terminal domain"/>
    <property type="match status" value="1"/>
</dbReference>
<organism evidence="2 3">
    <name type="scientific">Aliicoccus persicus</name>
    <dbReference type="NCBI Taxonomy" id="930138"/>
    <lineage>
        <taxon>Bacteria</taxon>
        <taxon>Bacillati</taxon>
        <taxon>Bacillota</taxon>
        <taxon>Bacilli</taxon>
        <taxon>Bacillales</taxon>
        <taxon>Staphylococcaceae</taxon>
        <taxon>Aliicoccus</taxon>
    </lineage>
</organism>
<dbReference type="SUPFAM" id="SSF52540">
    <property type="entry name" value="P-loop containing nucleoside triphosphate hydrolases"/>
    <property type="match status" value="1"/>
</dbReference>
<dbReference type="GO" id="GO:0005524">
    <property type="term" value="F:ATP binding"/>
    <property type="evidence" value="ECO:0007669"/>
    <property type="project" value="InterPro"/>
</dbReference>
<dbReference type="EMBL" id="FOIT01000002">
    <property type="protein sequence ID" value="SEV95919.1"/>
    <property type="molecule type" value="Genomic_DNA"/>
</dbReference>
<dbReference type="Gene3D" id="3.40.50.300">
    <property type="entry name" value="P-loop containing nucleotide triphosphate hydrolases"/>
    <property type="match status" value="1"/>
</dbReference>
<dbReference type="OrthoDB" id="9808397at2"/>
<dbReference type="SMART" id="SM00382">
    <property type="entry name" value="AAA"/>
    <property type="match status" value="1"/>
</dbReference>
<evidence type="ECO:0000313" key="3">
    <source>
        <dbReference type="Proteomes" id="UP000243605"/>
    </source>
</evidence>
<sequence>MVNVNEQLTRFKDEIGKVIIGQDKVLDLIFVSLIQKGHILFESVPGTGKTMLSKSVAQALNGDFKRIQFTPDILPSDVTGLNIFNPKTREFELKKGPVDTNILLVDEINRATPRTQSSLLEVMEERQMTIDGTRIPMRAPFIVLATQNPIESKQGTFDLPEAQLDRFFMKIDLGYPSLEEELRMIDTHLNDDALNNVEAVLTLEDILEIQSRVNTINVDPAIQKYIVEIVDKTRTHPHLELGVSPRGSLALVRGAQGYAMIQGREYVTPEDVKEIAPYILTHRVVLSIEGMTLTTPGELIQEIMDSATVPVEFGVSGNEV</sequence>
<dbReference type="RefSeq" id="WP_091474499.1">
    <property type="nucleotide sequence ID" value="NZ_FOIT01000002.1"/>
</dbReference>
<dbReference type="InterPro" id="IPR027417">
    <property type="entry name" value="P-loop_NTPase"/>
</dbReference>
<dbReference type="Pfam" id="PF17863">
    <property type="entry name" value="AAA_lid_2"/>
    <property type="match status" value="1"/>
</dbReference>
<protein>
    <submittedName>
        <fullName evidence="2">MoxR-like ATPase</fullName>
    </submittedName>
</protein>
<dbReference type="InterPro" id="IPR003593">
    <property type="entry name" value="AAA+_ATPase"/>
</dbReference>
<keyword evidence="3" id="KW-1185">Reference proteome</keyword>
<dbReference type="Proteomes" id="UP000243605">
    <property type="component" value="Unassembled WGS sequence"/>
</dbReference>
<dbReference type="PANTHER" id="PTHR42759">
    <property type="entry name" value="MOXR FAMILY PROTEIN"/>
    <property type="match status" value="1"/>
</dbReference>
<dbReference type="Pfam" id="PF07726">
    <property type="entry name" value="AAA_3"/>
    <property type="match status" value="1"/>
</dbReference>